<evidence type="ECO:0000256" key="1">
    <source>
        <dbReference type="SAM" id="MobiDB-lite"/>
    </source>
</evidence>
<dbReference type="Proteomes" id="UP001446871">
    <property type="component" value="Unassembled WGS sequence"/>
</dbReference>
<evidence type="ECO:0000313" key="2">
    <source>
        <dbReference type="EMBL" id="KAK8063519.1"/>
    </source>
</evidence>
<accession>A0ABR1UX57</accession>
<keyword evidence="3" id="KW-1185">Reference proteome</keyword>
<name>A0ABR1UX57_9PEZI</name>
<reference evidence="2 3" key="1">
    <citation type="submission" date="2023-01" db="EMBL/GenBank/DDBJ databases">
        <title>Analysis of 21 Apiospora genomes using comparative genomics revels a genus with tremendous synthesis potential of carbohydrate active enzymes and secondary metabolites.</title>
        <authorList>
            <person name="Sorensen T."/>
        </authorList>
    </citation>
    <scope>NUCLEOTIDE SEQUENCE [LARGE SCALE GENOMIC DNA]</scope>
    <source>
        <strain evidence="2 3">CBS 83171</strain>
    </source>
</reference>
<evidence type="ECO:0000313" key="3">
    <source>
        <dbReference type="Proteomes" id="UP001446871"/>
    </source>
</evidence>
<comment type="caution">
    <text evidence="2">The sequence shown here is derived from an EMBL/GenBank/DDBJ whole genome shotgun (WGS) entry which is preliminary data.</text>
</comment>
<organism evidence="2 3">
    <name type="scientific">Apiospora saccharicola</name>
    <dbReference type="NCBI Taxonomy" id="335842"/>
    <lineage>
        <taxon>Eukaryota</taxon>
        <taxon>Fungi</taxon>
        <taxon>Dikarya</taxon>
        <taxon>Ascomycota</taxon>
        <taxon>Pezizomycotina</taxon>
        <taxon>Sordariomycetes</taxon>
        <taxon>Xylariomycetidae</taxon>
        <taxon>Amphisphaeriales</taxon>
        <taxon>Apiosporaceae</taxon>
        <taxon>Apiospora</taxon>
    </lineage>
</organism>
<feature type="compositionally biased region" description="Basic and acidic residues" evidence="1">
    <location>
        <begin position="238"/>
        <end position="249"/>
    </location>
</feature>
<gene>
    <name evidence="2" type="ORF">PG996_008171</name>
</gene>
<feature type="region of interest" description="Disordered" evidence="1">
    <location>
        <begin position="223"/>
        <end position="274"/>
    </location>
</feature>
<protein>
    <submittedName>
        <fullName evidence="2">Uncharacterized protein</fullName>
    </submittedName>
</protein>
<dbReference type="EMBL" id="JAQQWM010000005">
    <property type="protein sequence ID" value="KAK8063519.1"/>
    <property type="molecule type" value="Genomic_DNA"/>
</dbReference>
<proteinExistence type="predicted"/>
<sequence length="487" mass="54493">MSTPSTGNQAQGPVVVGFANSITETLEGTSWWTNNEGGVATKDTFISGIRLYGDQEGIDYVREGLVITRLASLESNTAETFKSRVDMARATALQRRPVGVIIRHDHPDIEEMGIDMEGEEFAILGQFLITDFWIMWKSNTKYIMVKLENIDRENPSKGNAISVPSQGDCGTCKEALVARYKNLPVVCGYYRCQTASTAPSLNLQHTEGYNEVYLATREDLTRPESSLRLLPDPPQQMSKKDQEKLDVTIRHASPGGQGAGPAHGGQQSPGLGEPCLPRCPVTEKIFSQLTRFLATNYGVDYNAKMRTQTTPFSEAPEIIRELRDDLTSLVADITGEKPEFNEGLAIGNYPDMYQGSLVKYSWMPEYALNNESTDENAQPTHGYDEEYLAARHDMSNVELPSYPLLPAPPGPMAKGGIVRQFNDLGQRPKSDKKIRRVNWEGFTCMDCFRLNQRLYWNRLECRKCGKSFPYGMPKFSFDEPSLPKSHQ</sequence>